<protein>
    <submittedName>
        <fullName evidence="1">Uncharacterized protein</fullName>
    </submittedName>
</protein>
<sequence length="77" mass="8586">MLALVVGMSQIASCIERCDDSESGEYEMIRGLYGEFSPEYEDLVGAQLIIDPGAETSKIRYTRDGTTYEVRRSLADL</sequence>
<proteinExistence type="predicted"/>
<accession>A0A0C1ZLK3</accession>
<comment type="caution">
    <text evidence="1">The sequence shown here is derived from an EMBL/GenBank/DDBJ whole genome shotgun (WGS) entry which is preliminary data.</text>
</comment>
<name>A0A0C1ZLK3_9BACT</name>
<organism evidence="1 2">
    <name type="scientific">Enhygromyxa salina</name>
    <dbReference type="NCBI Taxonomy" id="215803"/>
    <lineage>
        <taxon>Bacteria</taxon>
        <taxon>Pseudomonadati</taxon>
        <taxon>Myxococcota</taxon>
        <taxon>Polyangia</taxon>
        <taxon>Nannocystales</taxon>
        <taxon>Nannocystaceae</taxon>
        <taxon>Enhygromyxa</taxon>
    </lineage>
</organism>
<evidence type="ECO:0000313" key="1">
    <source>
        <dbReference type="EMBL" id="KIG11643.1"/>
    </source>
</evidence>
<evidence type="ECO:0000313" key="2">
    <source>
        <dbReference type="Proteomes" id="UP000031599"/>
    </source>
</evidence>
<dbReference type="AlphaFoldDB" id="A0A0C1ZLK3"/>
<dbReference type="Proteomes" id="UP000031599">
    <property type="component" value="Unassembled WGS sequence"/>
</dbReference>
<reference evidence="1 2" key="1">
    <citation type="submission" date="2014-12" db="EMBL/GenBank/DDBJ databases">
        <title>Genome assembly of Enhygromyxa salina DSM 15201.</title>
        <authorList>
            <person name="Sharma G."/>
            <person name="Subramanian S."/>
        </authorList>
    </citation>
    <scope>NUCLEOTIDE SEQUENCE [LARGE SCALE GENOMIC DNA]</scope>
    <source>
        <strain evidence="1 2">DSM 15201</strain>
    </source>
</reference>
<dbReference type="EMBL" id="JMCC02000211">
    <property type="protein sequence ID" value="KIG11643.1"/>
    <property type="molecule type" value="Genomic_DNA"/>
</dbReference>
<gene>
    <name evidence="1" type="ORF">DB30_03022</name>
</gene>